<dbReference type="AlphaFoldDB" id="A0A089M824"/>
<dbReference type="Pfam" id="PF12833">
    <property type="entry name" value="HTH_18"/>
    <property type="match status" value="1"/>
</dbReference>
<dbReference type="InterPro" id="IPR009057">
    <property type="entry name" value="Homeodomain-like_sf"/>
</dbReference>
<evidence type="ECO:0000256" key="3">
    <source>
        <dbReference type="ARBA" id="ARBA00023163"/>
    </source>
</evidence>
<dbReference type="Gene3D" id="2.60.120.10">
    <property type="entry name" value="Jelly Rolls"/>
    <property type="match status" value="1"/>
</dbReference>
<evidence type="ECO:0000313" key="6">
    <source>
        <dbReference type="Proteomes" id="UP000029500"/>
    </source>
</evidence>
<dbReference type="KEGG" id="pgm:PGRAT_08570"/>
<dbReference type="HOGENOM" id="CLU_000445_88_15_9"/>
<dbReference type="SUPFAM" id="SSF51215">
    <property type="entry name" value="Regulatory protein AraC"/>
    <property type="match status" value="1"/>
</dbReference>
<feature type="domain" description="HTH araC/xylS-type" evidence="4">
    <location>
        <begin position="169"/>
        <end position="267"/>
    </location>
</feature>
<dbReference type="PANTHER" id="PTHR46796">
    <property type="entry name" value="HTH-TYPE TRANSCRIPTIONAL ACTIVATOR RHAS-RELATED"/>
    <property type="match status" value="1"/>
</dbReference>
<dbReference type="InterPro" id="IPR003313">
    <property type="entry name" value="AraC-bd"/>
</dbReference>
<name>A0A089M824_9BACL</name>
<dbReference type="RefSeq" id="WP_025709529.1">
    <property type="nucleotide sequence ID" value="NZ_CP009287.1"/>
</dbReference>
<keyword evidence="3" id="KW-0804">Transcription</keyword>
<dbReference type="EMBL" id="CP009287">
    <property type="protein sequence ID" value="AIQ67678.1"/>
    <property type="molecule type" value="Genomic_DNA"/>
</dbReference>
<dbReference type="Proteomes" id="UP000029500">
    <property type="component" value="Chromosome"/>
</dbReference>
<dbReference type="GO" id="GO:0003700">
    <property type="term" value="F:DNA-binding transcription factor activity"/>
    <property type="evidence" value="ECO:0007669"/>
    <property type="project" value="InterPro"/>
</dbReference>
<accession>A0A089M824</accession>
<dbReference type="Gene3D" id="1.10.10.60">
    <property type="entry name" value="Homeodomain-like"/>
    <property type="match status" value="2"/>
</dbReference>
<keyword evidence="1" id="KW-0805">Transcription regulation</keyword>
<dbReference type="PRINTS" id="PR00032">
    <property type="entry name" value="HTHARAC"/>
</dbReference>
<evidence type="ECO:0000259" key="4">
    <source>
        <dbReference type="PROSITE" id="PS01124"/>
    </source>
</evidence>
<dbReference type="InterPro" id="IPR020449">
    <property type="entry name" value="Tscrpt_reg_AraC-type_HTH"/>
</dbReference>
<dbReference type="PROSITE" id="PS01124">
    <property type="entry name" value="HTH_ARAC_FAMILY_2"/>
    <property type="match status" value="1"/>
</dbReference>
<dbReference type="InterPro" id="IPR018060">
    <property type="entry name" value="HTH_AraC"/>
</dbReference>
<dbReference type="InterPro" id="IPR037923">
    <property type="entry name" value="HTH-like"/>
</dbReference>
<protein>
    <recommendedName>
        <fullName evidence="4">HTH araC/xylS-type domain-containing protein</fullName>
    </recommendedName>
</protein>
<evidence type="ECO:0000256" key="2">
    <source>
        <dbReference type="ARBA" id="ARBA00023125"/>
    </source>
</evidence>
<dbReference type="Pfam" id="PF02311">
    <property type="entry name" value="AraC_binding"/>
    <property type="match status" value="1"/>
</dbReference>
<dbReference type="eggNOG" id="COG4977">
    <property type="taxonomic scope" value="Bacteria"/>
</dbReference>
<dbReference type="InterPro" id="IPR014710">
    <property type="entry name" value="RmlC-like_jellyroll"/>
</dbReference>
<reference evidence="5 6" key="1">
    <citation type="submission" date="2014-08" db="EMBL/GenBank/DDBJ databases">
        <title>Comparative genomics of the Paenibacillus odorifer group.</title>
        <authorList>
            <person name="den Bakker H.C."/>
            <person name="Tsai Y.-C."/>
            <person name="Martin N."/>
            <person name="Korlach J."/>
            <person name="Wiedmann M."/>
        </authorList>
    </citation>
    <scope>NUCLEOTIDE SEQUENCE [LARGE SCALE GENOMIC DNA]</scope>
    <source>
        <strain evidence="5 6">DSM 15220</strain>
    </source>
</reference>
<dbReference type="CDD" id="cd02208">
    <property type="entry name" value="cupin_RmlC-like"/>
    <property type="match status" value="1"/>
</dbReference>
<dbReference type="SMART" id="SM00342">
    <property type="entry name" value="HTH_ARAC"/>
    <property type="match status" value="1"/>
</dbReference>
<evidence type="ECO:0000256" key="1">
    <source>
        <dbReference type="ARBA" id="ARBA00023015"/>
    </source>
</evidence>
<keyword evidence="6" id="KW-1185">Reference proteome</keyword>
<gene>
    <name evidence="5" type="ORF">PGRAT_08570</name>
</gene>
<dbReference type="InterPro" id="IPR050204">
    <property type="entry name" value="AraC_XylS_family_regulators"/>
</dbReference>
<organism evidence="5 6">
    <name type="scientific">Paenibacillus graminis</name>
    <dbReference type="NCBI Taxonomy" id="189425"/>
    <lineage>
        <taxon>Bacteria</taxon>
        <taxon>Bacillati</taxon>
        <taxon>Bacillota</taxon>
        <taxon>Bacilli</taxon>
        <taxon>Bacillales</taxon>
        <taxon>Paenibacillaceae</taxon>
        <taxon>Paenibacillus</taxon>
    </lineage>
</organism>
<evidence type="ECO:0000313" key="5">
    <source>
        <dbReference type="EMBL" id="AIQ67678.1"/>
    </source>
</evidence>
<sequence length="270" mass="31258">MEINLLTDTFELWKGKNGFANTPHEHADWYQVTLPVQGTCDLLQNRQTYLLQPGEGLLQHPGTEHSFQVGALAAVIVIKFRGSLLNHKSLGGSQEYRLARNFNPEEITELFRNWSYELLGNETDALMVQQMEFQVQLYLERLLQDDGESDRPGLHNSVSRPYTSDPHMIRVIDYLHTCYRTAVDIESMAAIALQSRYHFIRSFKQLTQLTPYQYVLRLRIDEAGKRLRLSEESVTDISFSLGFSSVTQFYRTFLRLKGMTPAQYRKLTKI</sequence>
<dbReference type="GO" id="GO:0043565">
    <property type="term" value="F:sequence-specific DNA binding"/>
    <property type="evidence" value="ECO:0007669"/>
    <property type="project" value="InterPro"/>
</dbReference>
<dbReference type="SUPFAM" id="SSF46689">
    <property type="entry name" value="Homeodomain-like"/>
    <property type="match status" value="2"/>
</dbReference>
<dbReference type="STRING" id="189425.PGRAT_08570"/>
<keyword evidence="2" id="KW-0238">DNA-binding</keyword>
<proteinExistence type="predicted"/>